<dbReference type="OrthoDB" id="428577at2759"/>
<reference evidence="4 5" key="1">
    <citation type="submission" date="2016-10" db="EMBL/GenBank/DDBJ databases">
        <title>Draft genome sequence of Coniochaeta ligniaria NRRL30616, a lignocellulolytic fungus for bioabatement of inhibitors in plant biomass hydrolysates.</title>
        <authorList>
            <consortium name="DOE Joint Genome Institute"/>
            <person name="Jimenez D.J."/>
            <person name="Hector R.E."/>
            <person name="Riley R."/>
            <person name="Sun H."/>
            <person name="Grigoriev I.V."/>
            <person name="Van Elsas J.D."/>
            <person name="Nichols N.N."/>
        </authorList>
    </citation>
    <scope>NUCLEOTIDE SEQUENCE [LARGE SCALE GENOMIC DNA]</scope>
    <source>
        <strain evidence="4 5">NRRL 30616</strain>
    </source>
</reference>
<keyword evidence="1" id="KW-0833">Ubl conjugation pathway</keyword>
<dbReference type="SMART" id="SM00213">
    <property type="entry name" value="UBQ"/>
    <property type="match status" value="1"/>
</dbReference>
<dbReference type="InterPro" id="IPR019954">
    <property type="entry name" value="Ubiquitin_CS"/>
</dbReference>
<feature type="region of interest" description="Disordered" evidence="2">
    <location>
        <begin position="83"/>
        <end position="105"/>
    </location>
</feature>
<dbReference type="Gene3D" id="3.10.20.90">
    <property type="entry name" value="Phosphatidylinositol 3-kinase Catalytic Subunit, Chain A, domain 1"/>
    <property type="match status" value="1"/>
</dbReference>
<keyword evidence="5" id="KW-1185">Reference proteome</keyword>
<evidence type="ECO:0000313" key="5">
    <source>
        <dbReference type="Proteomes" id="UP000182658"/>
    </source>
</evidence>
<evidence type="ECO:0000256" key="2">
    <source>
        <dbReference type="SAM" id="MobiDB-lite"/>
    </source>
</evidence>
<dbReference type="AlphaFoldDB" id="A0A1J7JM14"/>
<dbReference type="PROSITE" id="PS00299">
    <property type="entry name" value="UBIQUITIN_1"/>
    <property type="match status" value="1"/>
</dbReference>
<evidence type="ECO:0000313" key="4">
    <source>
        <dbReference type="EMBL" id="OIW34449.1"/>
    </source>
</evidence>
<dbReference type="InterPro" id="IPR050158">
    <property type="entry name" value="Ubiquitin_ubiquitin-like"/>
</dbReference>
<dbReference type="PANTHER" id="PTHR10666">
    <property type="entry name" value="UBIQUITIN"/>
    <property type="match status" value="1"/>
</dbReference>
<sequence length="150" mass="16936">MLIKVRTLTGKEIELDIESDYKVAQIKEKVEEKEGIPPVQQRLIYGGKQMVDDKTASDYALEGGATLHLEKYWMASKAARRLYGGGKRGDRRRRHAETETTEMEGDDEIAELLLQMTLNNGFEDYMEEDGVDDELEDAVAAEQPEDGHDG</sequence>
<dbReference type="EMBL" id="KV875093">
    <property type="protein sequence ID" value="OIW34449.1"/>
    <property type="molecule type" value="Genomic_DNA"/>
</dbReference>
<proteinExistence type="predicted"/>
<feature type="compositionally biased region" description="Acidic residues" evidence="2">
    <location>
        <begin position="127"/>
        <end position="139"/>
    </location>
</feature>
<feature type="region of interest" description="Disordered" evidence="2">
    <location>
        <begin position="127"/>
        <end position="150"/>
    </location>
</feature>
<dbReference type="InterPro" id="IPR019956">
    <property type="entry name" value="Ubiquitin_dom"/>
</dbReference>
<dbReference type="PRINTS" id="PR00348">
    <property type="entry name" value="UBIQUITIN"/>
</dbReference>
<evidence type="ECO:0000259" key="3">
    <source>
        <dbReference type="PROSITE" id="PS50053"/>
    </source>
</evidence>
<evidence type="ECO:0000256" key="1">
    <source>
        <dbReference type="ARBA" id="ARBA00022786"/>
    </source>
</evidence>
<dbReference type="STRING" id="1408157.A0A1J7JM14"/>
<organism evidence="4 5">
    <name type="scientific">Coniochaeta ligniaria NRRL 30616</name>
    <dbReference type="NCBI Taxonomy" id="1408157"/>
    <lineage>
        <taxon>Eukaryota</taxon>
        <taxon>Fungi</taxon>
        <taxon>Dikarya</taxon>
        <taxon>Ascomycota</taxon>
        <taxon>Pezizomycotina</taxon>
        <taxon>Sordariomycetes</taxon>
        <taxon>Sordariomycetidae</taxon>
        <taxon>Coniochaetales</taxon>
        <taxon>Coniochaetaceae</taxon>
        <taxon>Coniochaeta</taxon>
    </lineage>
</organism>
<dbReference type="InterPro" id="IPR000626">
    <property type="entry name" value="Ubiquitin-like_dom"/>
</dbReference>
<dbReference type="Proteomes" id="UP000182658">
    <property type="component" value="Unassembled WGS sequence"/>
</dbReference>
<name>A0A1J7JM14_9PEZI</name>
<dbReference type="FunFam" id="3.10.20.90:FF:000023">
    <property type="entry name" value="NEDD8 protein"/>
    <property type="match status" value="1"/>
</dbReference>
<dbReference type="SUPFAM" id="SSF54236">
    <property type="entry name" value="Ubiquitin-like"/>
    <property type="match status" value="1"/>
</dbReference>
<protein>
    <submittedName>
        <fullName evidence="4">Ubiquitin-domain-containing protein</fullName>
    </submittedName>
</protein>
<dbReference type="InParanoid" id="A0A1J7JM14"/>
<dbReference type="InterPro" id="IPR038738">
    <property type="entry name" value="Nedd8-like"/>
</dbReference>
<accession>A0A1J7JM14</accession>
<dbReference type="PROSITE" id="PS50053">
    <property type="entry name" value="UBIQUITIN_2"/>
    <property type="match status" value="1"/>
</dbReference>
<dbReference type="CDD" id="cd01806">
    <property type="entry name" value="Ubl_NEDD8"/>
    <property type="match status" value="1"/>
</dbReference>
<gene>
    <name evidence="4" type="ORF">CONLIGDRAFT_675427</name>
</gene>
<dbReference type="InterPro" id="IPR029071">
    <property type="entry name" value="Ubiquitin-like_domsf"/>
</dbReference>
<dbReference type="Pfam" id="PF00240">
    <property type="entry name" value="ubiquitin"/>
    <property type="match status" value="1"/>
</dbReference>
<feature type="domain" description="Ubiquitin-like" evidence="3">
    <location>
        <begin position="1"/>
        <end position="69"/>
    </location>
</feature>